<dbReference type="GO" id="GO:0033063">
    <property type="term" value="C:Rad51B-Rad51C-Rad51D-XRCC2 complex"/>
    <property type="evidence" value="ECO:0007669"/>
    <property type="project" value="InterPro"/>
</dbReference>
<evidence type="ECO:0000313" key="1">
    <source>
        <dbReference type="EMBL" id="KIK99041.1"/>
    </source>
</evidence>
<keyword evidence="2" id="KW-1185">Reference proteome</keyword>
<dbReference type="PANTHER" id="PTHR46644">
    <property type="entry name" value="DNA REPAIR PROTEIN XRCC2"/>
    <property type="match status" value="1"/>
</dbReference>
<dbReference type="AlphaFoldDB" id="A0A0D0E426"/>
<sequence>MPKSDHTTPPVVSGGRGMSAIVYDTDLSFSVQRLRHFLLTRISHLLPLSDETEKEEIAQQSLVRLHVFRPTSPLQLATSLKNLPLYHASHMPNDEIGVIAIDSMSTFYWGERFSAEQMRNVAPEKARNMSEPAFIPPLYHVLNAIQSVRLSHGPVVVLTNWALGQANTASRFGMPYKQHLHPFPTLDVVDLGAKAAKNTDHISLASPFHLMHNISLSSPPPAPFLPDTPLDNALRQEAQYRKEAVEKGQVFCLVRSSRTRDTSRFTFYITNEDIVIQQSGSHSNRIQP</sequence>
<protein>
    <recommendedName>
        <fullName evidence="3">DNA recombination and repair protein Rad51-like C-terminal domain-containing protein</fullName>
    </recommendedName>
</protein>
<dbReference type="Gene3D" id="3.40.50.300">
    <property type="entry name" value="P-loop containing nucleotide triphosphate hydrolases"/>
    <property type="match status" value="1"/>
</dbReference>
<evidence type="ECO:0008006" key="3">
    <source>
        <dbReference type="Google" id="ProtNLM"/>
    </source>
</evidence>
<dbReference type="GO" id="GO:0000724">
    <property type="term" value="P:double-strand break repair via homologous recombination"/>
    <property type="evidence" value="ECO:0007669"/>
    <property type="project" value="InterPro"/>
</dbReference>
<dbReference type="GO" id="GO:0005815">
    <property type="term" value="C:microtubule organizing center"/>
    <property type="evidence" value="ECO:0007669"/>
    <property type="project" value="TreeGrafter"/>
</dbReference>
<dbReference type="STRING" id="930991.A0A0D0E426"/>
<reference evidence="2" key="2">
    <citation type="submission" date="2015-01" db="EMBL/GenBank/DDBJ databases">
        <title>Evolutionary Origins and Diversification of the Mycorrhizal Mutualists.</title>
        <authorList>
            <consortium name="DOE Joint Genome Institute"/>
            <consortium name="Mycorrhizal Genomics Consortium"/>
            <person name="Kohler A."/>
            <person name="Kuo A."/>
            <person name="Nagy L.G."/>
            <person name="Floudas D."/>
            <person name="Copeland A."/>
            <person name="Barry K.W."/>
            <person name="Cichocki N."/>
            <person name="Veneault-Fourrey C."/>
            <person name="LaButti K."/>
            <person name="Lindquist E.A."/>
            <person name="Lipzen A."/>
            <person name="Lundell T."/>
            <person name="Morin E."/>
            <person name="Murat C."/>
            <person name="Riley R."/>
            <person name="Ohm R."/>
            <person name="Sun H."/>
            <person name="Tunlid A."/>
            <person name="Henrissat B."/>
            <person name="Grigoriev I.V."/>
            <person name="Hibbett D.S."/>
            <person name="Martin F."/>
        </authorList>
    </citation>
    <scope>NUCLEOTIDE SEQUENCE [LARGE SCALE GENOMIC DNA]</scope>
    <source>
        <strain evidence="2">Ve08.2h10</strain>
    </source>
</reference>
<name>A0A0D0E426_9AGAM</name>
<evidence type="ECO:0000313" key="2">
    <source>
        <dbReference type="Proteomes" id="UP000054538"/>
    </source>
</evidence>
<dbReference type="InterPro" id="IPR027417">
    <property type="entry name" value="P-loop_NTPase"/>
</dbReference>
<dbReference type="GO" id="GO:0005657">
    <property type="term" value="C:replication fork"/>
    <property type="evidence" value="ECO:0007669"/>
    <property type="project" value="InterPro"/>
</dbReference>
<gene>
    <name evidence="1" type="ORF">PAXRUDRAFT_823212</name>
</gene>
<dbReference type="GO" id="GO:0042148">
    <property type="term" value="P:DNA strand invasion"/>
    <property type="evidence" value="ECO:0007669"/>
    <property type="project" value="TreeGrafter"/>
</dbReference>
<accession>A0A0D0E426</accession>
<dbReference type="EMBL" id="KN824872">
    <property type="protein sequence ID" value="KIK99041.1"/>
    <property type="molecule type" value="Genomic_DNA"/>
</dbReference>
<dbReference type="HOGENOM" id="CLU_046729_0_0_1"/>
<reference evidence="1 2" key="1">
    <citation type="submission" date="2014-04" db="EMBL/GenBank/DDBJ databases">
        <authorList>
            <consortium name="DOE Joint Genome Institute"/>
            <person name="Kuo A."/>
            <person name="Kohler A."/>
            <person name="Jargeat P."/>
            <person name="Nagy L.G."/>
            <person name="Floudas D."/>
            <person name="Copeland A."/>
            <person name="Barry K.W."/>
            <person name="Cichocki N."/>
            <person name="Veneault-Fourrey C."/>
            <person name="LaButti K."/>
            <person name="Lindquist E.A."/>
            <person name="Lipzen A."/>
            <person name="Lundell T."/>
            <person name="Morin E."/>
            <person name="Murat C."/>
            <person name="Sun H."/>
            <person name="Tunlid A."/>
            <person name="Henrissat B."/>
            <person name="Grigoriev I.V."/>
            <person name="Hibbett D.S."/>
            <person name="Martin F."/>
            <person name="Nordberg H.P."/>
            <person name="Cantor M.N."/>
            <person name="Hua S.X."/>
        </authorList>
    </citation>
    <scope>NUCLEOTIDE SEQUENCE [LARGE SCALE GENOMIC DNA]</scope>
    <source>
        <strain evidence="1 2">Ve08.2h10</strain>
    </source>
</reference>
<dbReference type="GO" id="GO:0000400">
    <property type="term" value="F:four-way junction DNA binding"/>
    <property type="evidence" value="ECO:0007669"/>
    <property type="project" value="TreeGrafter"/>
</dbReference>
<dbReference type="PANTHER" id="PTHR46644:SF2">
    <property type="entry name" value="DNA REPAIR PROTEIN XRCC2"/>
    <property type="match status" value="1"/>
</dbReference>
<dbReference type="OrthoDB" id="420422at2759"/>
<dbReference type="InterPro" id="IPR030547">
    <property type="entry name" value="XRCC2"/>
</dbReference>
<dbReference type="Proteomes" id="UP000054538">
    <property type="component" value="Unassembled WGS sequence"/>
</dbReference>
<dbReference type="InParanoid" id="A0A0D0E426"/>
<organism evidence="1 2">
    <name type="scientific">Paxillus rubicundulus Ve08.2h10</name>
    <dbReference type="NCBI Taxonomy" id="930991"/>
    <lineage>
        <taxon>Eukaryota</taxon>
        <taxon>Fungi</taxon>
        <taxon>Dikarya</taxon>
        <taxon>Basidiomycota</taxon>
        <taxon>Agaricomycotina</taxon>
        <taxon>Agaricomycetes</taxon>
        <taxon>Agaricomycetidae</taxon>
        <taxon>Boletales</taxon>
        <taxon>Paxilineae</taxon>
        <taxon>Paxillaceae</taxon>
        <taxon>Paxillus</taxon>
    </lineage>
</organism>
<proteinExistence type="predicted"/>